<organism evidence="2 3">
    <name type="scientific">Fibrivirga algicola</name>
    <dbReference type="NCBI Taxonomy" id="2950420"/>
    <lineage>
        <taxon>Bacteria</taxon>
        <taxon>Pseudomonadati</taxon>
        <taxon>Bacteroidota</taxon>
        <taxon>Cytophagia</taxon>
        <taxon>Cytophagales</taxon>
        <taxon>Spirosomataceae</taxon>
        <taxon>Fibrivirga</taxon>
    </lineage>
</organism>
<accession>A0ABX0QM58</accession>
<feature type="transmembrane region" description="Helical" evidence="1">
    <location>
        <begin position="128"/>
        <end position="145"/>
    </location>
</feature>
<evidence type="ECO:0000256" key="1">
    <source>
        <dbReference type="SAM" id="Phobius"/>
    </source>
</evidence>
<dbReference type="RefSeq" id="WP_166692865.1">
    <property type="nucleotide sequence ID" value="NZ_WAEL01000006.1"/>
</dbReference>
<feature type="transmembrane region" description="Helical" evidence="1">
    <location>
        <begin position="370"/>
        <end position="388"/>
    </location>
</feature>
<feature type="transmembrane region" description="Helical" evidence="1">
    <location>
        <begin position="170"/>
        <end position="187"/>
    </location>
</feature>
<sequence length="547" mass="62194">MPTGRIKDFAGVLFVLLSSLVLTYKMTQRIDVVATDDDVYFHNGLVATWQHLPPIQMAPLFSAWYVFIHHFTGDVIDTYYVSCTLLSILPGLAFYWLLRSLSVSVLISAALSICFLFSQLNLPLQPKVSVFTMLFLMGGLIAANYQKKPVGKLTVAAVSSLLAAYGRPEFFLSFLLLCGIALAYFAWQRRQTYQPLPYSLIGVMGTAALLVLAFGSPLAGGRSIIAFGQHFALNYSVWHPEIPASPWMHSGTFIKHGFGREVTSLADAFFLNPPLFLRHLGANLVNLLTTTGKNLFDMLVTPWLSRLVFPGRRYLLLFMALAVLGLTDWPQTIRTFWRTLKQHGWYWLCVVVMLVSTYISCILIYPREHYVLFQIMLYISLVGLFLQSVKFRNVPILTSLPTPVGFASFGLLLAVFLLPHWQTANRPQPTPTVDLLRFLQKIPVKGPVSMTGNAPLMYDLYLGDNWQFWYLERYHPKDMQQFFGQFKINCIHVRPEMLEIYKNDPYFNRLIADPAALDFVRYTSSKPDQYVLVQNQLPSVVHTPHPH</sequence>
<feature type="transmembrane region" description="Helical" evidence="1">
    <location>
        <begin position="345"/>
        <end position="365"/>
    </location>
</feature>
<keyword evidence="3" id="KW-1185">Reference proteome</keyword>
<feature type="transmembrane region" description="Helical" evidence="1">
    <location>
        <begin position="199"/>
        <end position="219"/>
    </location>
</feature>
<evidence type="ECO:0008006" key="4">
    <source>
        <dbReference type="Google" id="ProtNLM"/>
    </source>
</evidence>
<feature type="transmembrane region" description="Helical" evidence="1">
    <location>
        <begin position="400"/>
        <end position="418"/>
    </location>
</feature>
<reference evidence="3" key="1">
    <citation type="submission" date="2019-09" db="EMBL/GenBank/DDBJ databases">
        <authorList>
            <person name="Jung D.-H."/>
        </authorList>
    </citation>
    <scope>NUCLEOTIDE SEQUENCE [LARGE SCALE GENOMIC DNA]</scope>
    <source>
        <strain evidence="3">JA-25</strain>
    </source>
</reference>
<feature type="transmembrane region" description="Helical" evidence="1">
    <location>
        <begin position="79"/>
        <end position="98"/>
    </location>
</feature>
<dbReference type="Proteomes" id="UP000606008">
    <property type="component" value="Unassembled WGS sequence"/>
</dbReference>
<evidence type="ECO:0000313" key="3">
    <source>
        <dbReference type="Proteomes" id="UP000606008"/>
    </source>
</evidence>
<comment type="caution">
    <text evidence="2">The sequence shown here is derived from an EMBL/GenBank/DDBJ whole genome shotgun (WGS) entry which is preliminary data.</text>
</comment>
<feature type="transmembrane region" description="Helical" evidence="1">
    <location>
        <begin position="314"/>
        <end position="333"/>
    </location>
</feature>
<evidence type="ECO:0000313" key="2">
    <source>
        <dbReference type="EMBL" id="NID11957.1"/>
    </source>
</evidence>
<reference evidence="3" key="2">
    <citation type="submission" date="2023-07" db="EMBL/GenBank/DDBJ databases">
        <authorList>
            <person name="Jung D.-H."/>
        </authorList>
    </citation>
    <scope>NUCLEOTIDE SEQUENCE [LARGE SCALE GENOMIC DNA]</scope>
    <source>
        <strain evidence="3">JA-25</strain>
    </source>
</reference>
<proteinExistence type="predicted"/>
<dbReference type="EMBL" id="WAEL01000006">
    <property type="protein sequence ID" value="NID11957.1"/>
    <property type="molecule type" value="Genomic_DNA"/>
</dbReference>
<keyword evidence="1" id="KW-0812">Transmembrane</keyword>
<feature type="transmembrane region" description="Helical" evidence="1">
    <location>
        <begin position="105"/>
        <end position="122"/>
    </location>
</feature>
<name>A0ABX0QM58_9BACT</name>
<protein>
    <recommendedName>
        <fullName evidence="4">Glycosyltransferase RgtA/B/C/D-like domain-containing protein</fullName>
    </recommendedName>
</protein>
<keyword evidence="1" id="KW-0472">Membrane</keyword>
<gene>
    <name evidence="2" type="ORF">F7231_17430</name>
</gene>
<keyword evidence="1" id="KW-1133">Transmembrane helix</keyword>